<reference evidence="11 12" key="1">
    <citation type="submission" date="2023-10" db="EMBL/GenBank/DDBJ databases">
        <title>Chromosome-scale genome assembly provides insights into flower coloration mechanisms of Canna indica.</title>
        <authorList>
            <person name="Li C."/>
        </authorList>
    </citation>
    <scope>NUCLEOTIDE SEQUENCE [LARGE SCALE GENOMIC DNA]</scope>
    <source>
        <tissue evidence="11">Flower</tissue>
    </source>
</reference>
<evidence type="ECO:0000256" key="2">
    <source>
        <dbReference type="ARBA" id="ARBA00022475"/>
    </source>
</evidence>
<evidence type="ECO:0000256" key="8">
    <source>
        <dbReference type="SAM" id="MobiDB-lite"/>
    </source>
</evidence>
<keyword evidence="7" id="KW-0325">Glycoprotein</keyword>
<name>A0AAQ3K0N5_9LILI</name>
<evidence type="ECO:0000313" key="12">
    <source>
        <dbReference type="Proteomes" id="UP001327560"/>
    </source>
</evidence>
<proteinExistence type="predicted"/>
<dbReference type="EMBL" id="CP136891">
    <property type="protein sequence ID" value="WOK99672.1"/>
    <property type="molecule type" value="Genomic_DNA"/>
</dbReference>
<feature type="signal peptide" evidence="9">
    <location>
        <begin position="1"/>
        <end position="21"/>
    </location>
</feature>
<evidence type="ECO:0000259" key="10">
    <source>
        <dbReference type="SMART" id="SM00768"/>
    </source>
</evidence>
<dbReference type="Pfam" id="PF07983">
    <property type="entry name" value="X8"/>
    <property type="match status" value="1"/>
</dbReference>
<dbReference type="SMART" id="SM00768">
    <property type="entry name" value="X8"/>
    <property type="match status" value="1"/>
</dbReference>
<dbReference type="InterPro" id="IPR044788">
    <property type="entry name" value="X8_dom_prot"/>
</dbReference>
<feature type="region of interest" description="Disordered" evidence="8">
    <location>
        <begin position="111"/>
        <end position="137"/>
    </location>
</feature>
<evidence type="ECO:0000256" key="6">
    <source>
        <dbReference type="ARBA" id="ARBA00023157"/>
    </source>
</evidence>
<keyword evidence="2" id="KW-1003">Cell membrane</keyword>
<keyword evidence="3" id="KW-0336">GPI-anchor</keyword>
<feature type="chain" id="PRO_5043050938" evidence="9">
    <location>
        <begin position="22"/>
        <end position="175"/>
    </location>
</feature>
<accession>A0AAQ3K0N5</accession>
<dbReference type="GO" id="GO:0005886">
    <property type="term" value="C:plasma membrane"/>
    <property type="evidence" value="ECO:0007669"/>
    <property type="project" value="UniProtKB-SubCell"/>
</dbReference>
<evidence type="ECO:0000313" key="11">
    <source>
        <dbReference type="EMBL" id="WOK99672.1"/>
    </source>
</evidence>
<keyword evidence="3" id="KW-0449">Lipoprotein</keyword>
<evidence type="ECO:0000256" key="4">
    <source>
        <dbReference type="ARBA" id="ARBA00022729"/>
    </source>
</evidence>
<sequence>MSMASLAFAVLMLTMFGASEAAWCICKQGLSDSALQKALDYACGAGADCTPILQNGACYSPNTVRDHCSYAVNSYYQRKGQTQDACDFSGTATTTTQDPSYSGCTFPATSSAAGTGSSRGTNTSSPGTFTPNTGGFGSLGPTSSISTELGHGIHLKAGMGYLLLTVISSGTVLLG</sequence>
<feature type="domain" description="X8" evidence="10">
    <location>
        <begin position="22"/>
        <end position="106"/>
    </location>
</feature>
<comment type="subcellular location">
    <subcellularLocation>
        <location evidence="1">Cell membrane</location>
        <topology evidence="1">Lipid-anchor</topology>
        <topology evidence="1">GPI-anchor</topology>
    </subcellularLocation>
</comment>
<evidence type="ECO:0000256" key="7">
    <source>
        <dbReference type="ARBA" id="ARBA00023180"/>
    </source>
</evidence>
<organism evidence="11 12">
    <name type="scientific">Canna indica</name>
    <name type="common">Indian-shot</name>
    <dbReference type="NCBI Taxonomy" id="4628"/>
    <lineage>
        <taxon>Eukaryota</taxon>
        <taxon>Viridiplantae</taxon>
        <taxon>Streptophyta</taxon>
        <taxon>Embryophyta</taxon>
        <taxon>Tracheophyta</taxon>
        <taxon>Spermatophyta</taxon>
        <taxon>Magnoliopsida</taxon>
        <taxon>Liliopsida</taxon>
        <taxon>Zingiberales</taxon>
        <taxon>Cannaceae</taxon>
        <taxon>Canna</taxon>
    </lineage>
</organism>
<dbReference type="AlphaFoldDB" id="A0AAQ3K0N5"/>
<evidence type="ECO:0000256" key="1">
    <source>
        <dbReference type="ARBA" id="ARBA00004609"/>
    </source>
</evidence>
<dbReference type="InterPro" id="IPR012946">
    <property type="entry name" value="X8"/>
</dbReference>
<keyword evidence="5" id="KW-0472">Membrane</keyword>
<gene>
    <name evidence="11" type="ORF">Cni_G08384</name>
</gene>
<dbReference type="FunFam" id="1.20.58.1040:FF:000001">
    <property type="entry name" value="Glucan endo-1,3-beta-glucosidase 4"/>
    <property type="match status" value="1"/>
</dbReference>
<dbReference type="Gene3D" id="1.20.58.1040">
    <property type="match status" value="1"/>
</dbReference>
<keyword evidence="6" id="KW-1015">Disulfide bond</keyword>
<dbReference type="PANTHER" id="PTHR31044">
    <property type="entry name" value="BETA-1,3 GLUCANASE"/>
    <property type="match status" value="1"/>
</dbReference>
<dbReference type="Proteomes" id="UP001327560">
    <property type="component" value="Chromosome 2"/>
</dbReference>
<keyword evidence="4 9" id="KW-0732">Signal</keyword>
<protein>
    <submittedName>
        <fullName evidence="11">PLASMODESMATA CALLOSE-BINDING PROTEIN 3-like</fullName>
    </submittedName>
</protein>
<dbReference type="GO" id="GO:0009506">
    <property type="term" value="C:plasmodesma"/>
    <property type="evidence" value="ECO:0007669"/>
    <property type="project" value="UniProtKB-ARBA"/>
</dbReference>
<evidence type="ECO:0000256" key="9">
    <source>
        <dbReference type="SAM" id="SignalP"/>
    </source>
</evidence>
<feature type="compositionally biased region" description="Low complexity" evidence="8">
    <location>
        <begin position="111"/>
        <end position="133"/>
    </location>
</feature>
<evidence type="ECO:0000256" key="5">
    <source>
        <dbReference type="ARBA" id="ARBA00023136"/>
    </source>
</evidence>
<dbReference type="PANTHER" id="PTHR31044:SF25">
    <property type="entry name" value="PLASMODESMATA CALLOSE-BINDING PROTEIN 3"/>
    <property type="match status" value="1"/>
</dbReference>
<dbReference type="GO" id="GO:0098552">
    <property type="term" value="C:side of membrane"/>
    <property type="evidence" value="ECO:0007669"/>
    <property type="project" value="UniProtKB-KW"/>
</dbReference>
<keyword evidence="12" id="KW-1185">Reference proteome</keyword>
<evidence type="ECO:0000256" key="3">
    <source>
        <dbReference type="ARBA" id="ARBA00022622"/>
    </source>
</evidence>